<keyword evidence="3" id="KW-1185">Reference proteome</keyword>
<keyword evidence="1" id="KW-1133">Transmembrane helix</keyword>
<dbReference type="Proteomes" id="UP000681340">
    <property type="component" value="Unassembled WGS sequence"/>
</dbReference>
<sequence length="262" mass="24859">MSSRKPAAGRPAYLLGAAAGNQLVNLSGATTPYRWLTVALLVAGLTATISRARPRPVAVLVPLALALIAASAALRPAWQIPAGVAAAVLVVAAVGRLAPGAGGATLLAGVTGAGLGTALLRAGVAAWPGGPAVTCASIIGIGVAVIVAGVALLRSNALLLGVAVGGSGLAALAGGFAIVGAQGTAGTMAILGGGLALVTAVLAFVRDFSLLGLAALGDAIAVTGLAMWALRAGEVPAGVTAFAAASAALALGLSYLGASWAD</sequence>
<feature type="transmembrane region" description="Helical" evidence="1">
    <location>
        <begin position="57"/>
        <end position="74"/>
    </location>
</feature>
<keyword evidence="1" id="KW-0812">Transmembrane</keyword>
<accession>A0A919SE49</accession>
<gene>
    <name evidence="2" type="ORF">Aau02nite_38910</name>
</gene>
<comment type="caution">
    <text evidence="2">The sequence shown here is derived from an EMBL/GenBank/DDBJ whole genome shotgun (WGS) entry which is preliminary data.</text>
</comment>
<feature type="transmembrane region" description="Helical" evidence="1">
    <location>
        <begin position="236"/>
        <end position="258"/>
    </location>
</feature>
<dbReference type="EMBL" id="BOQL01000029">
    <property type="protein sequence ID" value="GIM69992.1"/>
    <property type="molecule type" value="Genomic_DNA"/>
</dbReference>
<evidence type="ECO:0000256" key="1">
    <source>
        <dbReference type="SAM" id="Phobius"/>
    </source>
</evidence>
<feature type="transmembrane region" description="Helical" evidence="1">
    <location>
        <begin position="80"/>
        <end position="98"/>
    </location>
</feature>
<feature type="transmembrane region" description="Helical" evidence="1">
    <location>
        <begin position="210"/>
        <end position="230"/>
    </location>
</feature>
<reference evidence="2" key="1">
    <citation type="submission" date="2021-03" db="EMBL/GenBank/DDBJ databases">
        <title>Whole genome shotgun sequence of Actinoplanes auranticolor NBRC 12245.</title>
        <authorList>
            <person name="Komaki H."/>
            <person name="Tamura T."/>
        </authorList>
    </citation>
    <scope>NUCLEOTIDE SEQUENCE</scope>
    <source>
        <strain evidence="2">NBRC 12245</strain>
    </source>
</reference>
<feature type="transmembrane region" description="Helical" evidence="1">
    <location>
        <begin position="158"/>
        <end position="179"/>
    </location>
</feature>
<protein>
    <submittedName>
        <fullName evidence="2">Uncharacterized protein</fullName>
    </submittedName>
</protein>
<name>A0A919SE49_9ACTN</name>
<evidence type="ECO:0000313" key="2">
    <source>
        <dbReference type="EMBL" id="GIM69992.1"/>
    </source>
</evidence>
<feature type="transmembrane region" description="Helical" evidence="1">
    <location>
        <begin position="105"/>
        <end position="124"/>
    </location>
</feature>
<evidence type="ECO:0000313" key="3">
    <source>
        <dbReference type="Proteomes" id="UP000681340"/>
    </source>
</evidence>
<proteinExistence type="predicted"/>
<dbReference type="RefSeq" id="WP_212989895.1">
    <property type="nucleotide sequence ID" value="NZ_BAABEA010000053.1"/>
</dbReference>
<feature type="transmembrane region" description="Helical" evidence="1">
    <location>
        <begin position="185"/>
        <end position="205"/>
    </location>
</feature>
<feature type="transmembrane region" description="Helical" evidence="1">
    <location>
        <begin position="130"/>
        <end position="153"/>
    </location>
</feature>
<dbReference type="AlphaFoldDB" id="A0A919SE49"/>
<organism evidence="2 3">
    <name type="scientific">Actinoplanes auranticolor</name>
    <dbReference type="NCBI Taxonomy" id="47988"/>
    <lineage>
        <taxon>Bacteria</taxon>
        <taxon>Bacillati</taxon>
        <taxon>Actinomycetota</taxon>
        <taxon>Actinomycetes</taxon>
        <taxon>Micromonosporales</taxon>
        <taxon>Micromonosporaceae</taxon>
        <taxon>Actinoplanes</taxon>
    </lineage>
</organism>
<keyword evidence="1" id="KW-0472">Membrane</keyword>